<accession>A0ABN8MDY5</accession>
<keyword evidence="1" id="KW-0812">Transmembrane</keyword>
<reference evidence="2 3" key="1">
    <citation type="submission" date="2022-05" db="EMBL/GenBank/DDBJ databases">
        <authorList>
            <consortium name="Genoscope - CEA"/>
            <person name="William W."/>
        </authorList>
    </citation>
    <scope>NUCLEOTIDE SEQUENCE [LARGE SCALE GENOMIC DNA]</scope>
</reference>
<keyword evidence="3" id="KW-1185">Reference proteome</keyword>
<feature type="transmembrane region" description="Helical" evidence="1">
    <location>
        <begin position="6"/>
        <end position="36"/>
    </location>
</feature>
<gene>
    <name evidence="2" type="ORF">PEVE_00032642</name>
</gene>
<feature type="transmembrane region" description="Helical" evidence="1">
    <location>
        <begin position="124"/>
        <end position="144"/>
    </location>
</feature>
<protein>
    <recommendedName>
        <fullName evidence="4">TLC domain-containing protein</fullName>
    </recommendedName>
</protein>
<dbReference type="Proteomes" id="UP001159427">
    <property type="component" value="Unassembled WGS sequence"/>
</dbReference>
<dbReference type="EMBL" id="CALNXI010000478">
    <property type="protein sequence ID" value="CAH3027901.1"/>
    <property type="molecule type" value="Genomic_DNA"/>
</dbReference>
<evidence type="ECO:0000313" key="2">
    <source>
        <dbReference type="EMBL" id="CAH3027901.1"/>
    </source>
</evidence>
<evidence type="ECO:0000256" key="1">
    <source>
        <dbReference type="SAM" id="Phobius"/>
    </source>
</evidence>
<organism evidence="2 3">
    <name type="scientific">Porites evermanni</name>
    <dbReference type="NCBI Taxonomy" id="104178"/>
    <lineage>
        <taxon>Eukaryota</taxon>
        <taxon>Metazoa</taxon>
        <taxon>Cnidaria</taxon>
        <taxon>Anthozoa</taxon>
        <taxon>Hexacorallia</taxon>
        <taxon>Scleractinia</taxon>
        <taxon>Fungiina</taxon>
        <taxon>Poritidae</taxon>
        <taxon>Porites</taxon>
    </lineage>
</organism>
<proteinExistence type="predicted"/>
<sequence>MSLPIWFISALLVFSLTVNLSVAVFLFLTPAIVFPFSKSNSQLSRKIMKLYEEKPRLVGKLLRDQIFSLLLFSCGLYSVSCKITYENPLRDTPLSSLLIFSVYLGNYVYKFFQDFLLRKELPLYKINLLHHFVTATSYGVLIVYRQNAISGVIGLLFEGSVMAFDFTSLIRLLGASKSGLLFFLTSASSFVITVLLRAISPVALLVQTLSHHSPLSLEYVPLGFFFMNIVFFAMINGWHIKVSSESLKKRLLAARLSYYYSRGEHSDINSNGMELNNFTSPAHSLPHTALPVIIPTDANFRLSSPVSNVNMNSEEVSNIAVSRRERTLPQISLIINDHADHHNEGPIDQV</sequence>
<name>A0ABN8MDY5_9CNID</name>
<comment type="caution">
    <text evidence="2">The sequence shown here is derived from an EMBL/GenBank/DDBJ whole genome shotgun (WGS) entry which is preliminary data.</text>
</comment>
<feature type="transmembrane region" description="Helical" evidence="1">
    <location>
        <begin position="180"/>
        <end position="199"/>
    </location>
</feature>
<evidence type="ECO:0008006" key="4">
    <source>
        <dbReference type="Google" id="ProtNLM"/>
    </source>
</evidence>
<keyword evidence="1" id="KW-0472">Membrane</keyword>
<feature type="transmembrane region" description="Helical" evidence="1">
    <location>
        <begin position="150"/>
        <end position="173"/>
    </location>
</feature>
<keyword evidence="1" id="KW-1133">Transmembrane helix</keyword>
<evidence type="ECO:0000313" key="3">
    <source>
        <dbReference type="Proteomes" id="UP001159427"/>
    </source>
</evidence>
<feature type="transmembrane region" description="Helical" evidence="1">
    <location>
        <begin position="92"/>
        <end position="112"/>
    </location>
</feature>
<feature type="transmembrane region" description="Helical" evidence="1">
    <location>
        <begin position="219"/>
        <end position="240"/>
    </location>
</feature>